<dbReference type="GO" id="GO:0022857">
    <property type="term" value="F:transmembrane transporter activity"/>
    <property type="evidence" value="ECO:0007669"/>
    <property type="project" value="InterPro"/>
</dbReference>
<feature type="transmembrane region" description="Helical" evidence="4">
    <location>
        <begin position="29"/>
        <end position="50"/>
    </location>
</feature>
<dbReference type="Gene3D" id="1.20.1250.20">
    <property type="entry name" value="MFS general substrate transporter like domains"/>
    <property type="match status" value="1"/>
</dbReference>
<feature type="transmembrane region" description="Helical" evidence="4">
    <location>
        <begin position="181"/>
        <end position="201"/>
    </location>
</feature>
<feature type="transmembrane region" description="Helical" evidence="4">
    <location>
        <begin position="150"/>
        <end position="169"/>
    </location>
</feature>
<feature type="transmembrane region" description="Helical" evidence="4">
    <location>
        <begin position="259"/>
        <end position="279"/>
    </location>
</feature>
<protein>
    <submittedName>
        <fullName evidence="6">MFS transporter</fullName>
    </submittedName>
</protein>
<feature type="transmembrane region" description="Helical" evidence="4">
    <location>
        <begin position="354"/>
        <end position="377"/>
    </location>
</feature>
<dbReference type="CDD" id="cd17355">
    <property type="entry name" value="MFS_YcxA_like"/>
    <property type="match status" value="1"/>
</dbReference>
<feature type="transmembrane region" description="Helical" evidence="4">
    <location>
        <begin position="320"/>
        <end position="342"/>
    </location>
</feature>
<sequence length="433" mass="45539">MVRPVHAPNHPGHIADTFTPDSRQAWIRLVIALLIGSIGGVGMWAIVVMIPAVQAEFAATRGAVSLAFTLMMFGFGLGGVIAGKITDRFGIVSAMAISIAFLGIANTLAGLSTQLWQFVAAYFLIGLGTSATFAPLMAEASHWFERYRGLAVTIVASGNYVAGTMWPPLVNGGLQTIGWRYTHIGIGLVCVSLMTILVLVLRAQMGNDHIRDHANAPPPRVDLKLSTNTLTVLLSIASISCCVAMAMPQVHIVAYCGDLGYGVARGAEMLSLMMACGIVSRIGSGFLADKIGGIHTLLLGSLAQGFALVFYLFFDSLASLYLISAMFGLFQGGIVPSYAIIVREAMPAGEAATRVGIVIFASVFGMSFGGWVSGVIFDATGSYAAAFANGVAWNAVNIGIVLVLLIRSRMNSVKAGPDLQPKPPVRPSAANTR</sequence>
<evidence type="ECO:0000313" key="6">
    <source>
        <dbReference type="EMBL" id="RXT47843.1"/>
    </source>
</evidence>
<reference evidence="6 7" key="1">
    <citation type="submission" date="2017-03" db="EMBL/GenBank/DDBJ databases">
        <authorList>
            <person name="Safronova V.I."/>
            <person name="Sazanova A.L."/>
            <person name="Chirak E.R."/>
        </authorList>
    </citation>
    <scope>NUCLEOTIDE SEQUENCE [LARGE SCALE GENOMIC DNA]</scope>
    <source>
        <strain evidence="6 7">Opo-243</strain>
    </source>
</reference>
<dbReference type="Pfam" id="PF07690">
    <property type="entry name" value="MFS_1"/>
    <property type="match status" value="1"/>
</dbReference>
<evidence type="ECO:0000256" key="4">
    <source>
        <dbReference type="SAM" id="Phobius"/>
    </source>
</evidence>
<dbReference type="OrthoDB" id="9796632at2"/>
<dbReference type="RefSeq" id="WP_129271378.1">
    <property type="nucleotide sequence ID" value="NZ_MZXW01000017.1"/>
</dbReference>
<feature type="transmembrane region" description="Helical" evidence="4">
    <location>
        <begin position="291"/>
        <end position="314"/>
    </location>
</feature>
<gene>
    <name evidence="6" type="ORF">B5V03_16425</name>
</gene>
<dbReference type="SUPFAM" id="SSF103473">
    <property type="entry name" value="MFS general substrate transporter"/>
    <property type="match status" value="1"/>
</dbReference>
<evidence type="ECO:0000256" key="2">
    <source>
        <dbReference type="ARBA" id="ARBA00022989"/>
    </source>
</evidence>
<dbReference type="InterPro" id="IPR011701">
    <property type="entry name" value="MFS"/>
</dbReference>
<keyword evidence="1 4" id="KW-0812">Transmembrane</keyword>
<organism evidence="6 7">
    <name type="scientific">Bradyrhizobium betae</name>
    <dbReference type="NCBI Taxonomy" id="244734"/>
    <lineage>
        <taxon>Bacteria</taxon>
        <taxon>Pseudomonadati</taxon>
        <taxon>Pseudomonadota</taxon>
        <taxon>Alphaproteobacteria</taxon>
        <taxon>Hyphomicrobiales</taxon>
        <taxon>Nitrobacteraceae</taxon>
        <taxon>Bradyrhizobium</taxon>
    </lineage>
</organism>
<dbReference type="InterPro" id="IPR050327">
    <property type="entry name" value="Proton-linked_MCT"/>
</dbReference>
<dbReference type="PANTHER" id="PTHR11360:SF290">
    <property type="entry name" value="MONOCARBOXYLATE MFS PERMEASE"/>
    <property type="match status" value="1"/>
</dbReference>
<dbReference type="Proteomes" id="UP000290819">
    <property type="component" value="Unassembled WGS sequence"/>
</dbReference>
<evidence type="ECO:0000256" key="3">
    <source>
        <dbReference type="ARBA" id="ARBA00023136"/>
    </source>
</evidence>
<proteinExistence type="predicted"/>
<dbReference type="PROSITE" id="PS50850">
    <property type="entry name" value="MFS"/>
    <property type="match status" value="1"/>
</dbReference>
<comment type="caution">
    <text evidence="6">The sequence shown here is derived from an EMBL/GenBank/DDBJ whole genome shotgun (WGS) entry which is preliminary data.</text>
</comment>
<dbReference type="EMBL" id="MZXW01000017">
    <property type="protein sequence ID" value="RXT47843.1"/>
    <property type="molecule type" value="Genomic_DNA"/>
</dbReference>
<feature type="transmembrane region" description="Helical" evidence="4">
    <location>
        <begin position="115"/>
        <end position="138"/>
    </location>
</feature>
<keyword evidence="7" id="KW-1185">Reference proteome</keyword>
<feature type="transmembrane region" description="Helical" evidence="4">
    <location>
        <begin position="62"/>
        <end position="82"/>
    </location>
</feature>
<feature type="transmembrane region" description="Helical" evidence="4">
    <location>
        <begin position="89"/>
        <end position="109"/>
    </location>
</feature>
<feature type="domain" description="Major facilitator superfamily (MFS) profile" evidence="5">
    <location>
        <begin position="28"/>
        <end position="411"/>
    </location>
</feature>
<accession>A0A4Q1V9M0</accession>
<evidence type="ECO:0000256" key="1">
    <source>
        <dbReference type="ARBA" id="ARBA00022692"/>
    </source>
</evidence>
<feature type="transmembrane region" description="Helical" evidence="4">
    <location>
        <begin position="230"/>
        <end position="247"/>
    </location>
</feature>
<evidence type="ECO:0000313" key="7">
    <source>
        <dbReference type="Proteomes" id="UP000290819"/>
    </source>
</evidence>
<name>A0A4Q1V9M0_9BRAD</name>
<dbReference type="InterPro" id="IPR020846">
    <property type="entry name" value="MFS_dom"/>
</dbReference>
<feature type="transmembrane region" description="Helical" evidence="4">
    <location>
        <begin position="383"/>
        <end position="406"/>
    </location>
</feature>
<evidence type="ECO:0000259" key="5">
    <source>
        <dbReference type="PROSITE" id="PS50850"/>
    </source>
</evidence>
<dbReference type="PANTHER" id="PTHR11360">
    <property type="entry name" value="MONOCARBOXYLATE TRANSPORTER"/>
    <property type="match status" value="1"/>
</dbReference>
<dbReference type="AlphaFoldDB" id="A0A4Q1V9M0"/>
<keyword evidence="2 4" id="KW-1133">Transmembrane helix</keyword>
<keyword evidence="3 4" id="KW-0472">Membrane</keyword>
<dbReference type="InterPro" id="IPR036259">
    <property type="entry name" value="MFS_trans_sf"/>
</dbReference>